<comment type="caution">
    <text evidence="1">The sequence shown here is derived from an EMBL/GenBank/DDBJ whole genome shotgun (WGS) entry which is preliminary data.</text>
</comment>
<name>A0A9J5XFZ8_SOLCO</name>
<organism evidence="1 2">
    <name type="scientific">Solanum commersonii</name>
    <name type="common">Commerson's wild potato</name>
    <name type="synonym">Commerson's nightshade</name>
    <dbReference type="NCBI Taxonomy" id="4109"/>
    <lineage>
        <taxon>Eukaryota</taxon>
        <taxon>Viridiplantae</taxon>
        <taxon>Streptophyta</taxon>
        <taxon>Embryophyta</taxon>
        <taxon>Tracheophyta</taxon>
        <taxon>Spermatophyta</taxon>
        <taxon>Magnoliopsida</taxon>
        <taxon>eudicotyledons</taxon>
        <taxon>Gunneridae</taxon>
        <taxon>Pentapetalae</taxon>
        <taxon>asterids</taxon>
        <taxon>lamiids</taxon>
        <taxon>Solanales</taxon>
        <taxon>Solanaceae</taxon>
        <taxon>Solanoideae</taxon>
        <taxon>Solaneae</taxon>
        <taxon>Solanum</taxon>
    </lineage>
</organism>
<accession>A0A9J5XFZ8</accession>
<feature type="non-terminal residue" evidence="1">
    <location>
        <position position="1"/>
    </location>
</feature>
<evidence type="ECO:0000313" key="2">
    <source>
        <dbReference type="Proteomes" id="UP000824120"/>
    </source>
</evidence>
<proteinExistence type="predicted"/>
<dbReference type="Proteomes" id="UP000824120">
    <property type="component" value="Chromosome 9"/>
</dbReference>
<keyword evidence="2" id="KW-1185">Reference proteome</keyword>
<protein>
    <submittedName>
        <fullName evidence="1">Uncharacterized protein</fullName>
    </submittedName>
</protein>
<dbReference type="EMBL" id="JACXVP010000009">
    <property type="protein sequence ID" value="KAG5586570.1"/>
    <property type="molecule type" value="Genomic_DNA"/>
</dbReference>
<gene>
    <name evidence="1" type="ORF">H5410_047004</name>
</gene>
<dbReference type="OrthoDB" id="1282385at2759"/>
<reference evidence="1 2" key="1">
    <citation type="submission" date="2020-09" db="EMBL/GenBank/DDBJ databases">
        <title>De no assembly of potato wild relative species, Solanum commersonii.</title>
        <authorList>
            <person name="Cho K."/>
        </authorList>
    </citation>
    <scope>NUCLEOTIDE SEQUENCE [LARGE SCALE GENOMIC DNA]</scope>
    <source>
        <strain evidence="1">LZ3.2</strain>
        <tissue evidence="1">Leaf</tissue>
    </source>
</reference>
<sequence>MNGEWLDEMPGCRAHFMHEGASDHSPIHVSLLADKPKRKRPFKYCNIWSAHPQCKDITTLEWQRQVEGCQMYKVVKCVGPEKQGYMLKLGDDNTKYFYGVIKQRRLPASSNTIAG</sequence>
<evidence type="ECO:0000313" key="1">
    <source>
        <dbReference type="EMBL" id="KAG5586570.1"/>
    </source>
</evidence>
<dbReference type="AlphaFoldDB" id="A0A9J5XFZ8"/>